<dbReference type="Proteomes" id="UP001227192">
    <property type="component" value="Unassembled WGS sequence"/>
</dbReference>
<name>A0AAI9T6C6_PENTH</name>
<dbReference type="PANTHER" id="PTHR11439:SF483">
    <property type="entry name" value="PEPTIDE SYNTHASE GLIP-LIKE, PUTATIVE (AFU_ORTHOLOGUE AFUA_3G12920)-RELATED"/>
    <property type="match status" value="1"/>
</dbReference>
<keyword evidence="2" id="KW-1185">Reference proteome</keyword>
<comment type="caution">
    <text evidence="1">The sequence shown here is derived from an EMBL/GenBank/DDBJ whole genome shotgun (WGS) entry which is preliminary data.</text>
</comment>
<accession>A0AAI9T6C6</accession>
<dbReference type="PANTHER" id="PTHR11439">
    <property type="entry name" value="GAG-POL-RELATED RETROTRANSPOSON"/>
    <property type="match status" value="1"/>
</dbReference>
<evidence type="ECO:0000313" key="1">
    <source>
        <dbReference type="EMBL" id="KAJ9480754.1"/>
    </source>
</evidence>
<gene>
    <name evidence="1" type="ORF">VN97_g12776</name>
</gene>
<proteinExistence type="predicted"/>
<evidence type="ECO:0000313" key="2">
    <source>
        <dbReference type="Proteomes" id="UP001227192"/>
    </source>
</evidence>
<sequence length="350" mass="39580">MTSFAFGGGFAFGCQTLACEGPFFWLEKMWGRSNFIGAAPTDKEVEQIFQQVKGQFEIKDMGELSRFLGSAITRDYVRKTIQISQQAYSLKALRLAQMQACCPLPIPLSPNHKWDDDNEYPETLLNQEKHTFYRSLVGRLNWLAVETRPDIKFSVMKLQHRSTSPTTNDLQAVRAVYRYLSDTTNLCVTLGKVDDTSFFAYADASHGDWHDSKSTEGAVWFFGGAPTIWYSKKQSIMTPSSTAAEWCALDRPARDAQWISKIAKALNLPTAGNPIVILTDNINTQSLMGKKSCKNSTRWLDMKWFFVKDAIFQGKTDLRRVETKSNVADGFTKALDKEAHTRFIQMLGLN</sequence>
<dbReference type="EMBL" id="LACB01001111">
    <property type="protein sequence ID" value="KAJ9480754.1"/>
    <property type="molecule type" value="Genomic_DNA"/>
</dbReference>
<dbReference type="SUPFAM" id="SSF56672">
    <property type="entry name" value="DNA/RNA polymerases"/>
    <property type="match status" value="1"/>
</dbReference>
<reference evidence="1" key="1">
    <citation type="submission" date="2015-06" db="EMBL/GenBank/DDBJ databases">
        <authorList>
            <person name="Nguyen H."/>
        </authorList>
    </citation>
    <scope>NUCLEOTIDE SEQUENCE</scope>
    <source>
        <strain evidence="1">DAOM 180753</strain>
    </source>
</reference>
<dbReference type="CDD" id="cd09272">
    <property type="entry name" value="RNase_HI_RT_Ty1"/>
    <property type="match status" value="1"/>
</dbReference>
<dbReference type="InterPro" id="IPR043502">
    <property type="entry name" value="DNA/RNA_pol_sf"/>
</dbReference>
<reference evidence="1" key="2">
    <citation type="journal article" date="2016" name="Fungal Biol.">
        <title>Ochratoxin A production by Penicillium thymicola.</title>
        <authorList>
            <person name="Nguyen H.D.T."/>
            <person name="McMullin D.R."/>
            <person name="Ponomareva E."/>
            <person name="Riley R."/>
            <person name="Pomraning K.R."/>
            <person name="Baker S.E."/>
            <person name="Seifert K.A."/>
        </authorList>
    </citation>
    <scope>NUCLEOTIDE SEQUENCE</scope>
    <source>
        <strain evidence="1">DAOM 180753</strain>
    </source>
</reference>
<dbReference type="AlphaFoldDB" id="A0AAI9T6C6"/>
<organism evidence="1 2">
    <name type="scientific">Penicillium thymicola</name>
    <dbReference type="NCBI Taxonomy" id="293382"/>
    <lineage>
        <taxon>Eukaryota</taxon>
        <taxon>Fungi</taxon>
        <taxon>Dikarya</taxon>
        <taxon>Ascomycota</taxon>
        <taxon>Pezizomycotina</taxon>
        <taxon>Eurotiomycetes</taxon>
        <taxon>Eurotiomycetidae</taxon>
        <taxon>Eurotiales</taxon>
        <taxon>Aspergillaceae</taxon>
        <taxon>Penicillium</taxon>
    </lineage>
</organism>
<protein>
    <submittedName>
        <fullName evidence="1">Uncharacterized protein</fullName>
    </submittedName>
</protein>